<dbReference type="PANTHER" id="PTHR35525">
    <property type="entry name" value="BLL6575 PROTEIN"/>
    <property type="match status" value="1"/>
</dbReference>
<dbReference type="Pfam" id="PF11706">
    <property type="entry name" value="zf-CGNR"/>
    <property type="match status" value="1"/>
</dbReference>
<comment type="caution">
    <text evidence="2">The sequence shown here is derived from an EMBL/GenBank/DDBJ whole genome shotgun (WGS) entry which is preliminary data.</text>
</comment>
<dbReference type="EMBL" id="JAUQUB010000002">
    <property type="protein sequence ID" value="MDO7882820.1"/>
    <property type="molecule type" value="Genomic_DNA"/>
</dbReference>
<evidence type="ECO:0000313" key="2">
    <source>
        <dbReference type="EMBL" id="MDO7882820.1"/>
    </source>
</evidence>
<evidence type="ECO:0000259" key="1">
    <source>
        <dbReference type="Pfam" id="PF11706"/>
    </source>
</evidence>
<organism evidence="2 3">
    <name type="scientific">Antiquaquibacter soli</name>
    <dbReference type="NCBI Taxonomy" id="3064523"/>
    <lineage>
        <taxon>Bacteria</taxon>
        <taxon>Bacillati</taxon>
        <taxon>Actinomycetota</taxon>
        <taxon>Actinomycetes</taxon>
        <taxon>Micrococcales</taxon>
        <taxon>Microbacteriaceae</taxon>
        <taxon>Antiquaquibacter</taxon>
    </lineage>
</organism>
<dbReference type="Proteomes" id="UP001241072">
    <property type="component" value="Unassembled WGS sequence"/>
</dbReference>
<name>A0ABT9BTU8_9MICO</name>
<gene>
    <name evidence="2" type="ORF">Q5716_11345</name>
</gene>
<dbReference type="SUPFAM" id="SSF160904">
    <property type="entry name" value="Jann2411-like"/>
    <property type="match status" value="1"/>
</dbReference>
<dbReference type="InterPro" id="IPR021005">
    <property type="entry name" value="Znf_CGNR"/>
</dbReference>
<dbReference type="InterPro" id="IPR023286">
    <property type="entry name" value="ABATE_dom_sf"/>
</dbReference>
<protein>
    <submittedName>
        <fullName evidence="2">CGNR zinc finger domain-containing protein</fullName>
    </submittedName>
</protein>
<dbReference type="PANTHER" id="PTHR35525:SF3">
    <property type="entry name" value="BLL6575 PROTEIN"/>
    <property type="match status" value="1"/>
</dbReference>
<dbReference type="Pfam" id="PF07336">
    <property type="entry name" value="ABATE"/>
    <property type="match status" value="1"/>
</dbReference>
<reference evidence="2 3" key="1">
    <citation type="submission" date="2023-07" db="EMBL/GenBank/DDBJ databases">
        <title>Protaetiibacter sp. nov WY-16 isolated from soil.</title>
        <authorList>
            <person name="Liu B."/>
            <person name="Wan Y."/>
        </authorList>
    </citation>
    <scope>NUCLEOTIDE SEQUENCE [LARGE SCALE GENOMIC DNA]</scope>
    <source>
        <strain evidence="2 3">WY-16</strain>
    </source>
</reference>
<evidence type="ECO:0000313" key="3">
    <source>
        <dbReference type="Proteomes" id="UP001241072"/>
    </source>
</evidence>
<feature type="domain" description="Zinc finger CGNR" evidence="1">
    <location>
        <begin position="153"/>
        <end position="196"/>
    </location>
</feature>
<proteinExistence type="predicted"/>
<keyword evidence="3" id="KW-1185">Reference proteome</keyword>
<sequence length="203" mass="22166">MLNPTAARPARPTGQWLTTDGTRWWFDSGALALDLAYTGRFDQPERLGSTAELAAWLEERFEEVDGTVSDGDLRDALALRDAIAGAALSASRGEQPSPADVDIVNLYAAIPDIPPSLPGGTRQAGRTRARAAQALSAIAREAVALFAIDERERIRECDADDCSFVFYDESRSNNRRWCSMARCGNRAKVRAHRSKKGKKEAVA</sequence>
<dbReference type="InterPro" id="IPR010852">
    <property type="entry name" value="ABATE"/>
</dbReference>
<dbReference type="RefSeq" id="WP_305003252.1">
    <property type="nucleotide sequence ID" value="NZ_JAUQUB010000002.1"/>
</dbReference>
<accession>A0ABT9BTU8</accession>
<dbReference type="Gene3D" id="1.10.3300.10">
    <property type="entry name" value="Jann2411-like domain"/>
    <property type="match status" value="1"/>
</dbReference>